<reference evidence="2 3" key="1">
    <citation type="submission" date="2013-09" db="EMBL/GenBank/DDBJ databases">
        <title>Corchorus capsularis genome sequencing.</title>
        <authorList>
            <person name="Alam M."/>
            <person name="Haque M.S."/>
            <person name="Islam M.S."/>
            <person name="Emdad E.M."/>
            <person name="Islam M.M."/>
            <person name="Ahmed B."/>
            <person name="Halim A."/>
            <person name="Hossen Q.M.M."/>
            <person name="Hossain M.Z."/>
            <person name="Ahmed R."/>
            <person name="Khan M.M."/>
            <person name="Islam R."/>
            <person name="Rashid M.M."/>
            <person name="Khan S.A."/>
            <person name="Rahman M.S."/>
            <person name="Alam M."/>
        </authorList>
    </citation>
    <scope>NUCLEOTIDE SEQUENCE [LARGE SCALE GENOMIC DNA]</scope>
    <source>
        <strain evidence="3">cv. CVL-1</strain>
        <tissue evidence="2">Whole seedling</tissue>
    </source>
</reference>
<evidence type="ECO:0000313" key="3">
    <source>
        <dbReference type="Proteomes" id="UP000188268"/>
    </source>
</evidence>
<comment type="caution">
    <text evidence="2">The sequence shown here is derived from an EMBL/GenBank/DDBJ whole genome shotgun (WGS) entry which is preliminary data.</text>
</comment>
<proteinExistence type="predicted"/>
<accession>A0A1R3GL22</accession>
<dbReference type="Gramene" id="OMO58761">
    <property type="protein sequence ID" value="OMO58761"/>
    <property type="gene ID" value="CCACVL1_25370"/>
</dbReference>
<keyword evidence="3" id="KW-1185">Reference proteome</keyword>
<evidence type="ECO:0000256" key="1">
    <source>
        <dbReference type="SAM" id="MobiDB-lite"/>
    </source>
</evidence>
<organism evidence="2 3">
    <name type="scientific">Corchorus capsularis</name>
    <name type="common">Jute</name>
    <dbReference type="NCBI Taxonomy" id="210143"/>
    <lineage>
        <taxon>Eukaryota</taxon>
        <taxon>Viridiplantae</taxon>
        <taxon>Streptophyta</taxon>
        <taxon>Embryophyta</taxon>
        <taxon>Tracheophyta</taxon>
        <taxon>Spermatophyta</taxon>
        <taxon>Magnoliopsida</taxon>
        <taxon>eudicotyledons</taxon>
        <taxon>Gunneridae</taxon>
        <taxon>Pentapetalae</taxon>
        <taxon>rosids</taxon>
        <taxon>malvids</taxon>
        <taxon>Malvales</taxon>
        <taxon>Malvaceae</taxon>
        <taxon>Grewioideae</taxon>
        <taxon>Apeibeae</taxon>
        <taxon>Corchorus</taxon>
    </lineage>
</organism>
<dbReference type="EMBL" id="AWWV01014149">
    <property type="protein sequence ID" value="OMO58761.1"/>
    <property type="molecule type" value="Genomic_DNA"/>
</dbReference>
<dbReference type="AlphaFoldDB" id="A0A1R3GL22"/>
<protein>
    <submittedName>
        <fullName evidence="2">Uncharacterized protein</fullName>
    </submittedName>
</protein>
<evidence type="ECO:0000313" key="2">
    <source>
        <dbReference type="EMBL" id="OMO58761.1"/>
    </source>
</evidence>
<name>A0A1R3GL22_COCAP</name>
<sequence>MKQPCSAMKLARPSYEDHKNTAVCKNKQERVEE</sequence>
<dbReference type="Proteomes" id="UP000188268">
    <property type="component" value="Unassembled WGS sequence"/>
</dbReference>
<feature type="compositionally biased region" description="Basic and acidic residues" evidence="1">
    <location>
        <begin position="14"/>
        <end position="33"/>
    </location>
</feature>
<gene>
    <name evidence="2" type="ORF">CCACVL1_25370</name>
</gene>
<feature type="region of interest" description="Disordered" evidence="1">
    <location>
        <begin position="1"/>
        <end position="33"/>
    </location>
</feature>